<comment type="caution">
    <text evidence="3">The sequence shown here is derived from an EMBL/GenBank/DDBJ whole genome shotgun (WGS) entry which is preliminary data.</text>
</comment>
<keyword evidence="1" id="KW-0472">Membrane</keyword>
<evidence type="ECO:0000313" key="3">
    <source>
        <dbReference type="EMBL" id="MBM5570178.1"/>
    </source>
</evidence>
<feature type="transmembrane region" description="Helical" evidence="1">
    <location>
        <begin position="294"/>
        <end position="321"/>
    </location>
</feature>
<keyword evidence="1" id="KW-0812">Transmembrane</keyword>
<name>A0ABS2C7P7_9NEIS</name>
<dbReference type="SUPFAM" id="SSF51735">
    <property type="entry name" value="NAD(P)-binding Rossmann-fold domains"/>
    <property type="match status" value="1"/>
</dbReference>
<reference evidence="3 4" key="1">
    <citation type="submission" date="2019-11" db="EMBL/GenBank/DDBJ databases">
        <title>Novel Deefgea species.</title>
        <authorList>
            <person name="Han J.-H."/>
        </authorList>
    </citation>
    <scope>NUCLEOTIDE SEQUENCE [LARGE SCALE GENOMIC DNA]</scope>
    <source>
        <strain evidence="3 4">LMG 24817</strain>
    </source>
</reference>
<keyword evidence="4" id="KW-1185">Reference proteome</keyword>
<dbReference type="Pfam" id="PF13781">
    <property type="entry name" value="DoxX_3"/>
    <property type="match status" value="1"/>
</dbReference>
<feature type="transmembrane region" description="Helical" evidence="1">
    <location>
        <begin position="341"/>
        <end position="360"/>
    </location>
</feature>
<dbReference type="PANTHER" id="PTHR12126:SF11">
    <property type="entry name" value="NADH DEHYDROGENASE [UBIQUINONE] 1 ALPHA SUBCOMPLEX SUBUNIT 9, MITOCHONDRIAL"/>
    <property type="match status" value="1"/>
</dbReference>
<keyword evidence="1" id="KW-1133">Transmembrane helix</keyword>
<dbReference type="Gene3D" id="3.40.50.720">
    <property type="entry name" value="NAD(P)-binding Rossmann-like Domain"/>
    <property type="match status" value="1"/>
</dbReference>
<protein>
    <submittedName>
        <fullName evidence="3">NAD(P)H-binding protein</fullName>
    </submittedName>
</protein>
<sequence>MHILILGGRGLIGAALATALRLRGHQVAILSRHASNSDEISANFADLIQPQDWLPHLNNVDVLVNAVGIFCESATQTFADLHVKAPLALFAACEQLGLKRVIQISALGAASTAITPYWRSKGEADEALMKSQLDWTIVRPSLIYSPNGTSSQVFCQIASLPLLPDLQGLSQVQPVHLDDVIALLVKLIEARAANHQIVEAVGATAMPLHQWWQALRSAMNMKNTISIKVYPWQQYLAMRVCQYMGFSLLNADSLAMLKADNTGDENPMRELLGRSPKAAVPDAAQSETQRQAALLAWLLPLLRWSLAAVWLLTAVVSWHFPRADSFALLGQAGMSATWQPLLFYGSVALDVAFGIACLLNRYWRWQIVLVLFYSVIIAIQIPEFLWHPFGPLLKNLPILALLLMLDQLKTPRHR</sequence>
<evidence type="ECO:0000259" key="2">
    <source>
        <dbReference type="Pfam" id="PF13460"/>
    </source>
</evidence>
<dbReference type="InterPro" id="IPR025695">
    <property type="entry name" value="DoxX-like"/>
</dbReference>
<dbReference type="InterPro" id="IPR051207">
    <property type="entry name" value="ComplexI_NDUFA9_subunit"/>
</dbReference>
<dbReference type="EMBL" id="WOFE01000001">
    <property type="protein sequence ID" value="MBM5570178.1"/>
    <property type="molecule type" value="Genomic_DNA"/>
</dbReference>
<dbReference type="PANTHER" id="PTHR12126">
    <property type="entry name" value="NADH-UBIQUINONE OXIDOREDUCTASE 39 KDA SUBUNIT-RELATED"/>
    <property type="match status" value="1"/>
</dbReference>
<evidence type="ECO:0000256" key="1">
    <source>
        <dbReference type="SAM" id="Phobius"/>
    </source>
</evidence>
<proteinExistence type="predicted"/>
<accession>A0ABS2C7P7</accession>
<organism evidence="3 4">
    <name type="scientific">Deefgea chitinilytica</name>
    <dbReference type="NCBI Taxonomy" id="570276"/>
    <lineage>
        <taxon>Bacteria</taxon>
        <taxon>Pseudomonadati</taxon>
        <taxon>Pseudomonadota</taxon>
        <taxon>Betaproteobacteria</taxon>
        <taxon>Neisseriales</taxon>
        <taxon>Chitinibacteraceae</taxon>
        <taxon>Deefgea</taxon>
    </lineage>
</organism>
<evidence type="ECO:0000313" key="4">
    <source>
        <dbReference type="Proteomes" id="UP001195660"/>
    </source>
</evidence>
<feature type="domain" description="NAD(P)-binding" evidence="2">
    <location>
        <begin position="7"/>
        <end position="150"/>
    </location>
</feature>
<dbReference type="Pfam" id="PF13460">
    <property type="entry name" value="NAD_binding_10"/>
    <property type="match status" value="1"/>
</dbReference>
<gene>
    <name evidence="3" type="ORF">GM173_01125</name>
</gene>
<dbReference type="RefSeq" id="WP_203569492.1">
    <property type="nucleotide sequence ID" value="NZ_WOFE01000001.1"/>
</dbReference>
<dbReference type="InterPro" id="IPR036291">
    <property type="entry name" value="NAD(P)-bd_dom_sf"/>
</dbReference>
<feature type="transmembrane region" description="Helical" evidence="1">
    <location>
        <begin position="367"/>
        <end position="386"/>
    </location>
</feature>
<dbReference type="InterPro" id="IPR016040">
    <property type="entry name" value="NAD(P)-bd_dom"/>
</dbReference>
<dbReference type="Proteomes" id="UP001195660">
    <property type="component" value="Unassembled WGS sequence"/>
</dbReference>